<accession>A0AAW5PMY9</accession>
<reference evidence="1" key="1">
    <citation type="submission" date="2022-08" db="EMBL/GenBank/DDBJ databases">
        <title>Genomic analyses of the natural microbiome of Caenorhabditis elegans.</title>
        <authorList>
            <person name="Samuel B."/>
        </authorList>
    </citation>
    <scope>NUCLEOTIDE SEQUENCE</scope>
    <source>
        <strain evidence="1">BIGb0277</strain>
    </source>
</reference>
<protein>
    <submittedName>
        <fullName evidence="1">ABC-type cobalamin/Fe3+-siderophores transport system ATPase subunit</fullName>
    </submittedName>
</protein>
<dbReference type="RefSeq" id="WP_259261664.1">
    <property type="nucleotide sequence ID" value="NZ_JANUEK010000008.1"/>
</dbReference>
<proteinExistence type="predicted"/>
<dbReference type="InterPro" id="IPR051396">
    <property type="entry name" value="Bact_Antivir_Def_Nuclease"/>
</dbReference>
<sequence>MKLTGISCLRYKKFKDSTYLPIAPLTIIIGKNGSGKSVISRLPMVLAGSVSLTSQGIIDLNAGGVWHARSLHDLIFERSGLPFSLGATVADSTRNFSFECTLRYVNETKRLAVEIFNLKSGDEELLRLELRNLEELPKVRRTYHLHVQGAERTAEITWHGLLPDIDQLGLTGSEEEIGAIIGEVRAALSMPAYLGPFRAEIVGRGRFPHQGVSSLGPKGERTIDFLADDKLRNSGVVCNDVEKWFTETLGGGIDTDVSGDVPIVQVTASDGRITIDFSDTGAGYSQCLPVVVQNLAAQRGRLDSSMLVVEQPELHLHPAAHGAIADLYIQSAVNGAVCFVETHSEQFISRVRRRIAEGLIPAGSVQLISIDHAEDDEADSEPFRLIEFDDRGQPSCWPYGVFEESLDDFRKLREAARSRGL</sequence>
<dbReference type="SUPFAM" id="SSF52540">
    <property type="entry name" value="P-loop containing nucleoside triphosphate hydrolases"/>
    <property type="match status" value="1"/>
</dbReference>
<organism evidence="1 2">
    <name type="scientific">Stenotrophomonas rhizophila</name>
    <dbReference type="NCBI Taxonomy" id="216778"/>
    <lineage>
        <taxon>Bacteria</taxon>
        <taxon>Pseudomonadati</taxon>
        <taxon>Pseudomonadota</taxon>
        <taxon>Gammaproteobacteria</taxon>
        <taxon>Lysobacterales</taxon>
        <taxon>Lysobacteraceae</taxon>
        <taxon>Stenotrophomonas</taxon>
    </lineage>
</organism>
<dbReference type="PANTHER" id="PTHR43581:SF2">
    <property type="entry name" value="EXCINUCLEASE ATPASE SUBUNIT"/>
    <property type="match status" value="1"/>
</dbReference>
<dbReference type="EMBL" id="JANUEK010000008">
    <property type="protein sequence ID" value="MCS4281103.1"/>
    <property type="molecule type" value="Genomic_DNA"/>
</dbReference>
<evidence type="ECO:0000313" key="2">
    <source>
        <dbReference type="Proteomes" id="UP001320691"/>
    </source>
</evidence>
<dbReference type="AlphaFoldDB" id="A0AAW5PMY9"/>
<name>A0AAW5PMY9_9GAMM</name>
<comment type="caution">
    <text evidence="1">The sequence shown here is derived from an EMBL/GenBank/DDBJ whole genome shotgun (WGS) entry which is preliminary data.</text>
</comment>
<dbReference type="PANTHER" id="PTHR43581">
    <property type="entry name" value="ATP/GTP PHOSPHATASE"/>
    <property type="match status" value="1"/>
</dbReference>
<evidence type="ECO:0000313" key="1">
    <source>
        <dbReference type="EMBL" id="MCS4281103.1"/>
    </source>
</evidence>
<dbReference type="Proteomes" id="UP001320691">
    <property type="component" value="Unassembled WGS sequence"/>
</dbReference>
<gene>
    <name evidence="1" type="ORF">M2412_003119</name>
</gene>
<dbReference type="InterPro" id="IPR027417">
    <property type="entry name" value="P-loop_NTPase"/>
</dbReference>